<name>M3CDH5_STRM1</name>
<evidence type="ECO:0000256" key="1">
    <source>
        <dbReference type="SAM" id="MobiDB-lite"/>
    </source>
</evidence>
<evidence type="ECO:0000313" key="3">
    <source>
        <dbReference type="Proteomes" id="UP000011740"/>
    </source>
</evidence>
<dbReference type="AlphaFoldDB" id="M3CDH5"/>
<protein>
    <submittedName>
        <fullName evidence="2">Uncharacterized protein</fullName>
    </submittedName>
</protein>
<accession>M3CDH5</accession>
<dbReference type="RefSeq" id="WP_004939042.1">
    <property type="nucleotide sequence ID" value="NZ_AORZ01000004.1"/>
</dbReference>
<dbReference type="EMBL" id="AORZ01000004">
    <property type="protein sequence ID" value="EMF02127.1"/>
    <property type="molecule type" value="Genomic_DNA"/>
</dbReference>
<organism evidence="2 3">
    <name type="scientific">Streptomyces mobaraensis (strain ATCC 29032 / DSM 40847 / JCM 4168 / NBRC 13819 / NCIMB 11159 / IPCR 16-22)</name>
    <dbReference type="NCBI Taxonomy" id="1223523"/>
    <lineage>
        <taxon>Bacteria</taxon>
        <taxon>Bacillati</taxon>
        <taxon>Actinomycetota</taxon>
        <taxon>Actinomycetes</taxon>
        <taxon>Kitasatosporales</taxon>
        <taxon>Streptomycetaceae</taxon>
        <taxon>Streptomyces</taxon>
    </lineage>
</organism>
<sequence>MFRPSPIQLQENDDSRYHGCHNCHGRHDVAYGDGRFRERKAERRPGGPYRVHDRARRTGLFGEHRAPGGVRRA</sequence>
<dbReference type="PATRIC" id="fig|1223523.3.peg.576"/>
<evidence type="ECO:0000313" key="2">
    <source>
        <dbReference type="EMBL" id="EMF02127.1"/>
    </source>
</evidence>
<proteinExistence type="predicted"/>
<comment type="caution">
    <text evidence="2">The sequence shown here is derived from an EMBL/GenBank/DDBJ whole genome shotgun (WGS) entry which is preliminary data.</text>
</comment>
<feature type="region of interest" description="Disordered" evidence="1">
    <location>
        <begin position="38"/>
        <end position="73"/>
    </location>
</feature>
<dbReference type="STRING" id="1223523.H340_02819"/>
<reference evidence="2 3" key="1">
    <citation type="journal article" date="2013" name="Genome Announc.">
        <title>Whole-Genome Shotgun Assembly and Analysis of the Genome of Streptomyces mobaraensis DSM 40847, a Strain for Industrial Production of Microbial Transglutaminase.</title>
        <authorList>
            <person name="Yang H."/>
            <person name="He T."/>
            <person name="Wu W."/>
            <person name="Zhu W."/>
            <person name="Lu B."/>
            <person name="Sun W."/>
        </authorList>
    </citation>
    <scope>NUCLEOTIDE SEQUENCE [LARGE SCALE GENOMIC DNA]</scope>
    <source>
        <strain evidence="2 3">DSM 40847</strain>
    </source>
</reference>
<gene>
    <name evidence="2" type="ORF">H340_02819</name>
</gene>
<dbReference type="Proteomes" id="UP000011740">
    <property type="component" value="Unassembled WGS sequence"/>
</dbReference>